<evidence type="ECO:0000256" key="6">
    <source>
        <dbReference type="ARBA" id="ARBA00022857"/>
    </source>
</evidence>
<evidence type="ECO:0000259" key="13">
    <source>
        <dbReference type="Pfam" id="PF00763"/>
    </source>
</evidence>
<organism evidence="15 16">
    <name type="scientific">Streptomyces tagetis</name>
    <dbReference type="NCBI Taxonomy" id="2820809"/>
    <lineage>
        <taxon>Bacteria</taxon>
        <taxon>Bacillati</taxon>
        <taxon>Actinomycetota</taxon>
        <taxon>Actinomycetes</taxon>
        <taxon>Kitasatosporales</taxon>
        <taxon>Streptomycetaceae</taxon>
        <taxon>Streptomyces</taxon>
    </lineage>
</organism>
<keyword evidence="7 11" id="KW-0560">Oxidoreductase</keyword>
<dbReference type="InterPro" id="IPR020631">
    <property type="entry name" value="THF_DH/CycHdrlase_NAD-bd_dom"/>
</dbReference>
<dbReference type="GO" id="GO:0005829">
    <property type="term" value="C:cytosol"/>
    <property type="evidence" value="ECO:0007669"/>
    <property type="project" value="TreeGrafter"/>
</dbReference>
<name>A0A940XD12_9ACTN</name>
<dbReference type="GO" id="GO:0035999">
    <property type="term" value="P:tetrahydrofolate interconversion"/>
    <property type="evidence" value="ECO:0007669"/>
    <property type="project" value="UniProtKB-UniRule"/>
</dbReference>
<dbReference type="InterPro" id="IPR000672">
    <property type="entry name" value="THF_DH/CycHdrlase"/>
</dbReference>
<proteinExistence type="inferred from homology"/>
<comment type="catalytic activity">
    <reaction evidence="11">
        <text>(6R)-5,10-methenyltetrahydrofolate + H2O = (6R)-10-formyltetrahydrofolate + H(+)</text>
        <dbReference type="Rhea" id="RHEA:23700"/>
        <dbReference type="ChEBI" id="CHEBI:15377"/>
        <dbReference type="ChEBI" id="CHEBI:15378"/>
        <dbReference type="ChEBI" id="CHEBI:57455"/>
        <dbReference type="ChEBI" id="CHEBI:195366"/>
        <dbReference type="EC" id="3.5.4.9"/>
    </reaction>
</comment>
<dbReference type="Pfam" id="PF00763">
    <property type="entry name" value="THF_DHG_CYH"/>
    <property type="match status" value="1"/>
</dbReference>
<comment type="caution">
    <text evidence="15">The sequence shown here is derived from an EMBL/GenBank/DDBJ whole genome shotgun (WGS) entry which is preliminary data.</text>
</comment>
<dbReference type="EMBL" id="JAGPNL010000001">
    <property type="protein sequence ID" value="MBQ0825961.1"/>
    <property type="molecule type" value="Genomic_DNA"/>
</dbReference>
<dbReference type="CDD" id="cd01080">
    <property type="entry name" value="NAD_bind_m-THF_DH_Cyclohyd"/>
    <property type="match status" value="1"/>
</dbReference>
<keyword evidence="5 11" id="KW-0378">Hydrolase</keyword>
<evidence type="ECO:0000256" key="11">
    <source>
        <dbReference type="HAMAP-Rule" id="MF_01576"/>
    </source>
</evidence>
<dbReference type="SUPFAM" id="SSF51735">
    <property type="entry name" value="NAD(P)-binding Rossmann-fold domains"/>
    <property type="match status" value="1"/>
</dbReference>
<dbReference type="Proteomes" id="UP000677875">
    <property type="component" value="Unassembled WGS sequence"/>
</dbReference>
<dbReference type="GO" id="GO:0004488">
    <property type="term" value="F:methylenetetrahydrofolate dehydrogenase (NADP+) activity"/>
    <property type="evidence" value="ECO:0007669"/>
    <property type="project" value="UniProtKB-UniRule"/>
</dbReference>
<dbReference type="HAMAP" id="MF_01576">
    <property type="entry name" value="THF_DHG_CYH"/>
    <property type="match status" value="1"/>
</dbReference>
<evidence type="ECO:0000256" key="2">
    <source>
        <dbReference type="ARBA" id="ARBA00022563"/>
    </source>
</evidence>
<dbReference type="EC" id="1.5.1.5" evidence="11"/>
<evidence type="ECO:0000256" key="7">
    <source>
        <dbReference type="ARBA" id="ARBA00023002"/>
    </source>
</evidence>
<dbReference type="Gene3D" id="3.40.50.10860">
    <property type="entry name" value="Leucine Dehydrogenase, chain A, domain 1"/>
    <property type="match status" value="1"/>
</dbReference>
<gene>
    <name evidence="11" type="primary">folD</name>
    <name evidence="15" type="ORF">J5Y05_05480</name>
</gene>
<evidence type="ECO:0000313" key="15">
    <source>
        <dbReference type="EMBL" id="MBQ0825961.1"/>
    </source>
</evidence>
<evidence type="ECO:0000313" key="16">
    <source>
        <dbReference type="Proteomes" id="UP000677875"/>
    </source>
</evidence>
<feature type="region of interest" description="Disordered" evidence="12">
    <location>
        <begin position="297"/>
        <end position="319"/>
    </location>
</feature>
<feature type="binding site" evidence="11">
    <location>
        <position position="242"/>
    </location>
    <ligand>
        <name>NADP(+)</name>
        <dbReference type="ChEBI" id="CHEBI:58349"/>
    </ligand>
</feature>
<dbReference type="InterPro" id="IPR046346">
    <property type="entry name" value="Aminoacid_DH-like_N_sf"/>
</dbReference>
<dbReference type="InterPro" id="IPR020630">
    <property type="entry name" value="THF_DH/CycHdrlase_cat_dom"/>
</dbReference>
<comment type="catalytic activity">
    <reaction evidence="11">
        <text>(6R)-5,10-methylene-5,6,7,8-tetrahydrofolate + NADP(+) = (6R)-5,10-methenyltetrahydrofolate + NADPH</text>
        <dbReference type="Rhea" id="RHEA:22812"/>
        <dbReference type="ChEBI" id="CHEBI:15636"/>
        <dbReference type="ChEBI" id="CHEBI:57455"/>
        <dbReference type="ChEBI" id="CHEBI:57783"/>
        <dbReference type="ChEBI" id="CHEBI:58349"/>
        <dbReference type="EC" id="1.5.1.5"/>
    </reaction>
</comment>
<keyword evidence="3 11" id="KW-0028">Amino-acid biosynthesis</keyword>
<dbReference type="EC" id="3.5.4.9" evidence="11"/>
<evidence type="ECO:0000256" key="10">
    <source>
        <dbReference type="ARBA" id="ARBA00023268"/>
    </source>
</evidence>
<evidence type="ECO:0000256" key="3">
    <source>
        <dbReference type="ARBA" id="ARBA00022605"/>
    </source>
</evidence>
<comment type="subunit">
    <text evidence="11">Homodimer.</text>
</comment>
<evidence type="ECO:0000256" key="8">
    <source>
        <dbReference type="ARBA" id="ARBA00023102"/>
    </source>
</evidence>
<dbReference type="Gene3D" id="3.40.50.720">
    <property type="entry name" value="NAD(P)-binding Rossmann-like Domain"/>
    <property type="match status" value="1"/>
</dbReference>
<feature type="domain" description="Tetrahydrofolate dehydrogenase/cyclohydrolase NAD(P)-binding" evidence="14">
    <location>
        <begin position="165"/>
        <end position="294"/>
    </location>
</feature>
<dbReference type="GO" id="GO:0000105">
    <property type="term" value="P:L-histidine biosynthetic process"/>
    <property type="evidence" value="ECO:0007669"/>
    <property type="project" value="UniProtKB-KW"/>
</dbReference>
<evidence type="ECO:0000256" key="5">
    <source>
        <dbReference type="ARBA" id="ARBA00022801"/>
    </source>
</evidence>
<reference evidence="15" key="1">
    <citation type="submission" date="2021-04" db="EMBL/GenBank/DDBJ databases">
        <title>Genome seq and assembly of Streptomyces sp. RG38.</title>
        <authorList>
            <person name="Chhetri G."/>
        </authorList>
    </citation>
    <scope>NUCLEOTIDE SEQUENCE</scope>
    <source>
        <strain evidence="15">RG38</strain>
    </source>
</reference>
<feature type="domain" description="Tetrahydrofolate dehydrogenase/cyclohydrolase catalytic" evidence="13">
    <location>
        <begin position="6"/>
        <end position="120"/>
    </location>
</feature>
<dbReference type="PRINTS" id="PR00085">
    <property type="entry name" value="THFDHDRGNASE"/>
</dbReference>
<evidence type="ECO:0000259" key="14">
    <source>
        <dbReference type="Pfam" id="PF02882"/>
    </source>
</evidence>
<comment type="pathway">
    <text evidence="1 11">One-carbon metabolism; tetrahydrofolate interconversion.</text>
</comment>
<comment type="function">
    <text evidence="11">Catalyzes the oxidation of 5,10-methylenetetrahydrofolate to 5,10-methenyltetrahydrofolate and then the hydrolysis of 5,10-methenyltetrahydrofolate to 10-formyltetrahydrofolate.</text>
</comment>
<dbReference type="RefSeq" id="WP_210868632.1">
    <property type="nucleotide sequence ID" value="NZ_JAGPNL010000001.1"/>
</dbReference>
<sequence length="319" mass="34097">MSAQVIDGRACARTLKEGLADEVTRLAREGTRTGLATVVVGDEYASAAYERRLRRLADQLGVAYRPRSLPPGATQAELTDTIAELNADPAVSGILVLRPLPPHIDEAAVFRTLDPRKDIEAVHPENAGLLALGVPRYVPSTAASVFHLLDTWLDEAGEDRAAFYHRSLIVVVGRSNTVGKPAVALGYLREATVESVDEWADRTHGLGRHTRRADVLIVAAGKAGLIRAEHVREGAVVIDVGINPRRDADGTVRMVGDVDHDAVAPRARALTPVPGGVGPVTDVWLFRNTVHAARLLSGRPPLPGPLTRTGPTEPLLEAS</sequence>
<evidence type="ECO:0000256" key="1">
    <source>
        <dbReference type="ARBA" id="ARBA00004777"/>
    </source>
</evidence>
<evidence type="ECO:0000256" key="9">
    <source>
        <dbReference type="ARBA" id="ARBA00023167"/>
    </source>
</evidence>
<dbReference type="GO" id="GO:0006164">
    <property type="term" value="P:purine nucleotide biosynthetic process"/>
    <property type="evidence" value="ECO:0007669"/>
    <property type="project" value="UniProtKB-KW"/>
</dbReference>
<keyword evidence="2 11" id="KW-0554">One-carbon metabolism</keyword>
<dbReference type="Pfam" id="PF02882">
    <property type="entry name" value="THF_DHG_CYH_C"/>
    <property type="match status" value="1"/>
</dbReference>
<keyword evidence="8 11" id="KW-0368">Histidine biosynthesis</keyword>
<dbReference type="PANTHER" id="PTHR48099">
    <property type="entry name" value="C-1-TETRAHYDROFOLATE SYNTHASE, CYTOPLASMIC-RELATED"/>
    <property type="match status" value="1"/>
</dbReference>
<dbReference type="PANTHER" id="PTHR48099:SF5">
    <property type="entry name" value="C-1-TETRAHYDROFOLATE SYNTHASE, CYTOPLASMIC"/>
    <property type="match status" value="1"/>
</dbReference>
<keyword evidence="16" id="KW-1185">Reference proteome</keyword>
<comment type="caution">
    <text evidence="11">Lacks conserved residue(s) required for the propagation of feature annotation.</text>
</comment>
<dbReference type="AlphaFoldDB" id="A0A940XD12"/>
<evidence type="ECO:0000256" key="12">
    <source>
        <dbReference type="SAM" id="MobiDB-lite"/>
    </source>
</evidence>
<keyword evidence="6 11" id="KW-0521">NADP</keyword>
<keyword evidence="10 11" id="KW-0511">Multifunctional enzyme</keyword>
<keyword evidence="9 11" id="KW-0486">Methionine biosynthesis</keyword>
<protein>
    <recommendedName>
        <fullName evidence="11">Bifunctional protein FolD</fullName>
    </recommendedName>
    <domain>
        <recommendedName>
            <fullName evidence="11">Methylenetetrahydrofolate dehydrogenase</fullName>
            <ecNumber evidence="11">1.5.1.5</ecNumber>
        </recommendedName>
    </domain>
    <domain>
        <recommendedName>
            <fullName evidence="11">Methenyltetrahydrofolate cyclohydrolase</fullName>
            <ecNumber evidence="11">3.5.4.9</ecNumber>
        </recommendedName>
    </domain>
</protein>
<feature type="binding site" evidence="11">
    <location>
        <begin position="173"/>
        <end position="175"/>
    </location>
    <ligand>
        <name>NADP(+)</name>
        <dbReference type="ChEBI" id="CHEBI:58349"/>
    </ligand>
</feature>
<dbReference type="InterPro" id="IPR036291">
    <property type="entry name" value="NAD(P)-bd_dom_sf"/>
</dbReference>
<dbReference type="GO" id="GO:0009086">
    <property type="term" value="P:methionine biosynthetic process"/>
    <property type="evidence" value="ECO:0007669"/>
    <property type="project" value="UniProtKB-KW"/>
</dbReference>
<dbReference type="GO" id="GO:0004477">
    <property type="term" value="F:methenyltetrahydrofolate cyclohydrolase activity"/>
    <property type="evidence" value="ECO:0007669"/>
    <property type="project" value="UniProtKB-UniRule"/>
</dbReference>
<accession>A0A940XD12</accession>
<keyword evidence="4 11" id="KW-0658">Purine biosynthesis</keyword>
<comment type="similarity">
    <text evidence="11">Belongs to the tetrahydrofolate dehydrogenase/cyclohydrolase family.</text>
</comment>
<dbReference type="SUPFAM" id="SSF53223">
    <property type="entry name" value="Aminoacid dehydrogenase-like, N-terminal domain"/>
    <property type="match status" value="1"/>
</dbReference>
<evidence type="ECO:0000256" key="4">
    <source>
        <dbReference type="ARBA" id="ARBA00022755"/>
    </source>
</evidence>